<feature type="region of interest" description="Disordered" evidence="1">
    <location>
        <begin position="1"/>
        <end position="146"/>
    </location>
</feature>
<evidence type="ECO:0000313" key="2">
    <source>
        <dbReference type="EMBL" id="KAK4426479.1"/>
    </source>
</evidence>
<feature type="compositionally biased region" description="Polar residues" evidence="1">
    <location>
        <begin position="61"/>
        <end position="91"/>
    </location>
</feature>
<evidence type="ECO:0000256" key="1">
    <source>
        <dbReference type="SAM" id="MobiDB-lite"/>
    </source>
</evidence>
<comment type="caution">
    <text evidence="2">The sequence shown here is derived from an EMBL/GenBank/DDBJ whole genome shotgun (WGS) entry which is preliminary data.</text>
</comment>
<reference evidence="2" key="1">
    <citation type="submission" date="2020-06" db="EMBL/GenBank/DDBJ databases">
        <authorList>
            <person name="Li T."/>
            <person name="Hu X."/>
            <person name="Zhang T."/>
            <person name="Song X."/>
            <person name="Zhang H."/>
            <person name="Dai N."/>
            <person name="Sheng W."/>
            <person name="Hou X."/>
            <person name="Wei L."/>
        </authorList>
    </citation>
    <scope>NUCLEOTIDE SEQUENCE</scope>
    <source>
        <strain evidence="2">3651</strain>
        <tissue evidence="2">Leaf</tissue>
    </source>
</reference>
<gene>
    <name evidence="2" type="ORF">Salat_1416500</name>
</gene>
<keyword evidence="3" id="KW-1185">Reference proteome</keyword>
<dbReference type="Proteomes" id="UP001293254">
    <property type="component" value="Unassembled WGS sequence"/>
</dbReference>
<accession>A0AAE1YAJ6</accession>
<dbReference type="AlphaFoldDB" id="A0AAE1YAJ6"/>
<organism evidence="2 3">
    <name type="scientific">Sesamum alatum</name>
    <dbReference type="NCBI Taxonomy" id="300844"/>
    <lineage>
        <taxon>Eukaryota</taxon>
        <taxon>Viridiplantae</taxon>
        <taxon>Streptophyta</taxon>
        <taxon>Embryophyta</taxon>
        <taxon>Tracheophyta</taxon>
        <taxon>Spermatophyta</taxon>
        <taxon>Magnoliopsida</taxon>
        <taxon>eudicotyledons</taxon>
        <taxon>Gunneridae</taxon>
        <taxon>Pentapetalae</taxon>
        <taxon>asterids</taxon>
        <taxon>lamiids</taxon>
        <taxon>Lamiales</taxon>
        <taxon>Pedaliaceae</taxon>
        <taxon>Sesamum</taxon>
    </lineage>
</organism>
<feature type="compositionally biased region" description="Basic and acidic residues" evidence="1">
    <location>
        <begin position="1"/>
        <end position="13"/>
    </location>
</feature>
<name>A0AAE1YAJ6_9LAMI</name>
<evidence type="ECO:0000313" key="3">
    <source>
        <dbReference type="Proteomes" id="UP001293254"/>
    </source>
</evidence>
<feature type="compositionally biased region" description="Basic residues" evidence="1">
    <location>
        <begin position="133"/>
        <end position="146"/>
    </location>
</feature>
<dbReference type="EMBL" id="JACGWO010000005">
    <property type="protein sequence ID" value="KAK4426479.1"/>
    <property type="molecule type" value="Genomic_DNA"/>
</dbReference>
<protein>
    <submittedName>
        <fullName evidence="2">Uncharacterized protein</fullName>
    </submittedName>
</protein>
<reference evidence="2" key="2">
    <citation type="journal article" date="2024" name="Plant">
        <title>Genomic evolution and insights into agronomic trait innovations of Sesamum species.</title>
        <authorList>
            <person name="Miao H."/>
            <person name="Wang L."/>
            <person name="Qu L."/>
            <person name="Liu H."/>
            <person name="Sun Y."/>
            <person name="Le M."/>
            <person name="Wang Q."/>
            <person name="Wei S."/>
            <person name="Zheng Y."/>
            <person name="Lin W."/>
            <person name="Duan Y."/>
            <person name="Cao H."/>
            <person name="Xiong S."/>
            <person name="Wang X."/>
            <person name="Wei L."/>
            <person name="Li C."/>
            <person name="Ma Q."/>
            <person name="Ju M."/>
            <person name="Zhao R."/>
            <person name="Li G."/>
            <person name="Mu C."/>
            <person name="Tian Q."/>
            <person name="Mei H."/>
            <person name="Zhang T."/>
            <person name="Gao T."/>
            <person name="Zhang H."/>
        </authorList>
    </citation>
    <scope>NUCLEOTIDE SEQUENCE</scope>
    <source>
        <strain evidence="2">3651</strain>
    </source>
</reference>
<sequence length="146" mass="15907">MDHHQKLKQKGEGQRSSGRGARGNEHEEIPVQSSQIPPASHEHKSASQPTRTTKKQRKSGRSSAQTLPRSTCTPVTANQPTTAPSATTQFIGTPASAPAEIGYQGPRNAALMGDKTGANSSRNKRPTIPQVLKKIRERSKKRPWRP</sequence>
<proteinExistence type="predicted"/>